<evidence type="ECO:0000313" key="3">
    <source>
        <dbReference type="Proteomes" id="UP000241462"/>
    </source>
</evidence>
<sequence length="137" mass="14215">MQFTTIVLAFAAAVSAAPSWGSCTFGEYECSRDGLSISQCDISGHFVEVGSCPEGDYCGYSDANDLPYCFGPNKAKRNGGPSPPYCATPGTYTCTPDNHGINVCNTQNQLVLNGNCPAGSHCQPLASAGGIPFCVSN</sequence>
<feature type="chain" id="PRO_5015585622" description="Carbohydrate-binding module family 19 domain-containing protein" evidence="1">
    <location>
        <begin position="17"/>
        <end position="137"/>
    </location>
</feature>
<dbReference type="InParanoid" id="A0A2T3AGK6"/>
<evidence type="ECO:0000313" key="2">
    <source>
        <dbReference type="EMBL" id="PSR97354.1"/>
    </source>
</evidence>
<organism evidence="2 3">
    <name type="scientific">Coniella lustricola</name>
    <dbReference type="NCBI Taxonomy" id="2025994"/>
    <lineage>
        <taxon>Eukaryota</taxon>
        <taxon>Fungi</taxon>
        <taxon>Dikarya</taxon>
        <taxon>Ascomycota</taxon>
        <taxon>Pezizomycotina</taxon>
        <taxon>Sordariomycetes</taxon>
        <taxon>Sordariomycetidae</taxon>
        <taxon>Diaporthales</taxon>
        <taxon>Schizoparmaceae</taxon>
        <taxon>Coniella</taxon>
    </lineage>
</organism>
<proteinExistence type="predicted"/>
<protein>
    <recommendedName>
        <fullName evidence="4">Carbohydrate-binding module family 19 domain-containing protein</fullName>
    </recommendedName>
</protein>
<dbReference type="AlphaFoldDB" id="A0A2T3AGK6"/>
<dbReference type="OrthoDB" id="4611802at2759"/>
<evidence type="ECO:0000256" key="1">
    <source>
        <dbReference type="SAM" id="SignalP"/>
    </source>
</evidence>
<dbReference type="Proteomes" id="UP000241462">
    <property type="component" value="Unassembled WGS sequence"/>
</dbReference>
<keyword evidence="1" id="KW-0732">Signal</keyword>
<gene>
    <name evidence="2" type="ORF">BD289DRAFT_451016</name>
</gene>
<accession>A0A2T3AGK6</accession>
<name>A0A2T3AGK6_9PEZI</name>
<keyword evidence="3" id="KW-1185">Reference proteome</keyword>
<reference evidence="2 3" key="1">
    <citation type="journal article" date="2018" name="Mycol. Prog.">
        <title>Coniella lustricola, a new species from submerged detritus.</title>
        <authorList>
            <person name="Raudabaugh D.B."/>
            <person name="Iturriaga T."/>
            <person name="Carver A."/>
            <person name="Mondo S."/>
            <person name="Pangilinan J."/>
            <person name="Lipzen A."/>
            <person name="He G."/>
            <person name="Amirebrahimi M."/>
            <person name="Grigoriev I.V."/>
            <person name="Miller A.N."/>
        </authorList>
    </citation>
    <scope>NUCLEOTIDE SEQUENCE [LARGE SCALE GENOMIC DNA]</scope>
    <source>
        <strain evidence="2 3">B22-T-1</strain>
    </source>
</reference>
<evidence type="ECO:0008006" key="4">
    <source>
        <dbReference type="Google" id="ProtNLM"/>
    </source>
</evidence>
<feature type="signal peptide" evidence="1">
    <location>
        <begin position="1"/>
        <end position="16"/>
    </location>
</feature>
<dbReference type="EMBL" id="KZ678392">
    <property type="protein sequence ID" value="PSR97354.1"/>
    <property type="molecule type" value="Genomic_DNA"/>
</dbReference>